<feature type="domain" description="Solute-binding protein family 5" evidence="4">
    <location>
        <begin position="85"/>
        <end position="445"/>
    </location>
</feature>
<dbReference type="PROSITE" id="PS51257">
    <property type="entry name" value="PROKAR_LIPOPROTEIN"/>
    <property type="match status" value="1"/>
</dbReference>
<dbReference type="GO" id="GO:0015833">
    <property type="term" value="P:peptide transport"/>
    <property type="evidence" value="ECO:0007669"/>
    <property type="project" value="TreeGrafter"/>
</dbReference>
<organism evidence="5">
    <name type="scientific">freshwater metagenome</name>
    <dbReference type="NCBI Taxonomy" id="449393"/>
    <lineage>
        <taxon>unclassified sequences</taxon>
        <taxon>metagenomes</taxon>
        <taxon>ecological metagenomes</taxon>
    </lineage>
</organism>
<accession>A0A6J7DFA0</accession>
<keyword evidence="2" id="KW-0813">Transport</keyword>
<dbReference type="Gene3D" id="3.10.105.10">
    <property type="entry name" value="Dipeptide-binding Protein, Domain 3"/>
    <property type="match status" value="1"/>
</dbReference>
<dbReference type="GO" id="GO:1904680">
    <property type="term" value="F:peptide transmembrane transporter activity"/>
    <property type="evidence" value="ECO:0007669"/>
    <property type="project" value="TreeGrafter"/>
</dbReference>
<proteinExistence type="inferred from homology"/>
<reference evidence="5" key="1">
    <citation type="submission" date="2020-05" db="EMBL/GenBank/DDBJ databases">
        <authorList>
            <person name="Chiriac C."/>
            <person name="Salcher M."/>
            <person name="Ghai R."/>
            <person name="Kavagutti S V."/>
        </authorList>
    </citation>
    <scope>NUCLEOTIDE SEQUENCE</scope>
</reference>
<dbReference type="AlphaFoldDB" id="A0A6J7DFA0"/>
<gene>
    <name evidence="5" type="ORF">UFOPK3376_00706</name>
</gene>
<dbReference type="GO" id="GO:0042597">
    <property type="term" value="C:periplasmic space"/>
    <property type="evidence" value="ECO:0007669"/>
    <property type="project" value="UniProtKB-ARBA"/>
</dbReference>
<dbReference type="PIRSF" id="PIRSF002741">
    <property type="entry name" value="MppA"/>
    <property type="match status" value="1"/>
</dbReference>
<evidence type="ECO:0000256" key="1">
    <source>
        <dbReference type="ARBA" id="ARBA00005695"/>
    </source>
</evidence>
<dbReference type="InterPro" id="IPR039424">
    <property type="entry name" value="SBP_5"/>
</dbReference>
<evidence type="ECO:0000256" key="3">
    <source>
        <dbReference type="ARBA" id="ARBA00022729"/>
    </source>
</evidence>
<dbReference type="CDD" id="cd08512">
    <property type="entry name" value="PBP2_NikA_DppA_OppA_like_7"/>
    <property type="match status" value="1"/>
</dbReference>
<evidence type="ECO:0000313" key="5">
    <source>
        <dbReference type="EMBL" id="CAB4869001.1"/>
    </source>
</evidence>
<dbReference type="InterPro" id="IPR000914">
    <property type="entry name" value="SBP_5_dom"/>
</dbReference>
<evidence type="ECO:0000256" key="2">
    <source>
        <dbReference type="ARBA" id="ARBA00022448"/>
    </source>
</evidence>
<sequence>MRLNTRNGITRQVMAAGLAGVLLLGACSSSGSSGSSGGSTDKALLIARSMDINSLDPSRSYCDTCQIFMTSVYETLIGLDKDNTTLVPRLASKWESNPAQTEFTFTLDPKAKFADGSAVTSADVKFSWERLHGLQASSSYLVSTIKSIDTPDAQTVKVTLSQANSAFLAQVNASYLGIMNSKVAIANGATIDPATDKAEPWFLANSAGSGQFTLASYQSGAELRLKRNDSYWGKKANFPEVVMKQTADAVTQRQQLEAGSVDIAMQISNDAAKGMNGKDVVVSQVPSYNFVYLAISPGAKGGEKLTPKVREAIRLGLDYKGLIDATVGGAGQAQASPIPNGFAGTAGLAAPAQDLAKAKSLLAEEGVTSLTLDATFPSLNVYGVDFTTAMQKVQTDLKAIGITLELNPVEISVWADKIGKDGIPVTMLYFAPDHTDSSQYVQYFGLLEASQWQTWARTDVSQSETDTLSKAFAEQDATKRAEIYNQLAKAMISDSVIIPVVNPNLFLAARSDIKGLYYSACCNLNISDLSRG</sequence>
<dbReference type="Gene3D" id="3.90.76.10">
    <property type="entry name" value="Dipeptide-binding Protein, Domain 1"/>
    <property type="match status" value="1"/>
</dbReference>
<protein>
    <submittedName>
        <fullName evidence="5">Unannotated protein</fullName>
    </submittedName>
</protein>
<dbReference type="Gene3D" id="3.40.190.10">
    <property type="entry name" value="Periplasmic binding protein-like II"/>
    <property type="match status" value="1"/>
</dbReference>
<dbReference type="EMBL" id="CAFBLP010000012">
    <property type="protein sequence ID" value="CAB4869001.1"/>
    <property type="molecule type" value="Genomic_DNA"/>
</dbReference>
<dbReference type="PANTHER" id="PTHR30290:SF9">
    <property type="entry name" value="OLIGOPEPTIDE-BINDING PROTEIN APPA"/>
    <property type="match status" value="1"/>
</dbReference>
<dbReference type="SUPFAM" id="SSF53850">
    <property type="entry name" value="Periplasmic binding protein-like II"/>
    <property type="match status" value="1"/>
</dbReference>
<evidence type="ECO:0000259" key="4">
    <source>
        <dbReference type="Pfam" id="PF00496"/>
    </source>
</evidence>
<dbReference type="Pfam" id="PF00496">
    <property type="entry name" value="SBP_bac_5"/>
    <property type="match status" value="1"/>
</dbReference>
<keyword evidence="3" id="KW-0732">Signal</keyword>
<dbReference type="PANTHER" id="PTHR30290">
    <property type="entry name" value="PERIPLASMIC BINDING COMPONENT OF ABC TRANSPORTER"/>
    <property type="match status" value="1"/>
</dbReference>
<comment type="similarity">
    <text evidence="1">Belongs to the bacterial solute-binding protein 5 family.</text>
</comment>
<dbReference type="GO" id="GO:0043190">
    <property type="term" value="C:ATP-binding cassette (ABC) transporter complex"/>
    <property type="evidence" value="ECO:0007669"/>
    <property type="project" value="InterPro"/>
</dbReference>
<dbReference type="InterPro" id="IPR030678">
    <property type="entry name" value="Peptide/Ni-bd"/>
</dbReference>
<name>A0A6J7DFA0_9ZZZZ</name>